<evidence type="ECO:0008006" key="10">
    <source>
        <dbReference type="Google" id="ProtNLM"/>
    </source>
</evidence>
<evidence type="ECO:0000256" key="4">
    <source>
        <dbReference type="ARBA" id="ARBA00022692"/>
    </source>
</evidence>
<evidence type="ECO:0000313" key="8">
    <source>
        <dbReference type="EMBL" id="KAJ3215303.1"/>
    </source>
</evidence>
<sequence length="335" mass="36803">MQAPSSGELGYQKRRDGIQVPNKATEAGIIVSVLLSYLNHVNNKSSNNNSGLKKQVWFGALTGFLLSLLIGIILIALFYSLEKNFWASSELLFEGIFSLIAGVLLFFMGIAMLDTHNLKKKWEVKMNEQLNSAQVAETQGQSKWVSFAKKNFNKSNIFFWLPFITLFREGLEAVVFLGGLSLGVEPKAIPIPAIVGAIVGVLIGFIVYKGGNRMSLRYFFAVTSTILFFIGAGLFVTGIFKIESAHWNSLIIAVEGGDDVAVPTFDTKTNVFVMDWGSPNVPGSAYVVANLLCGWNNLASIATIIGYCLYWWAVSVALVFIKIRRRSASKKAFGN</sequence>
<keyword evidence="3" id="KW-0410">Iron transport</keyword>
<evidence type="ECO:0000256" key="7">
    <source>
        <dbReference type="SAM" id="Phobius"/>
    </source>
</evidence>
<evidence type="ECO:0000313" key="9">
    <source>
        <dbReference type="Proteomes" id="UP001211065"/>
    </source>
</evidence>
<evidence type="ECO:0000256" key="1">
    <source>
        <dbReference type="ARBA" id="ARBA00004141"/>
    </source>
</evidence>
<dbReference type="GO" id="GO:0015093">
    <property type="term" value="F:ferrous iron transmembrane transporter activity"/>
    <property type="evidence" value="ECO:0007669"/>
    <property type="project" value="TreeGrafter"/>
</dbReference>
<organism evidence="8 9">
    <name type="scientific">Clydaea vesicula</name>
    <dbReference type="NCBI Taxonomy" id="447962"/>
    <lineage>
        <taxon>Eukaryota</taxon>
        <taxon>Fungi</taxon>
        <taxon>Fungi incertae sedis</taxon>
        <taxon>Chytridiomycota</taxon>
        <taxon>Chytridiomycota incertae sedis</taxon>
        <taxon>Chytridiomycetes</taxon>
        <taxon>Lobulomycetales</taxon>
        <taxon>Lobulomycetaceae</taxon>
        <taxon>Clydaea</taxon>
    </lineage>
</organism>
<keyword evidence="5 7" id="KW-1133">Transmembrane helix</keyword>
<dbReference type="Proteomes" id="UP001211065">
    <property type="component" value="Unassembled WGS sequence"/>
</dbReference>
<keyword evidence="3" id="KW-0406">Ion transport</keyword>
<accession>A0AAD5TXN2</accession>
<proteinExistence type="inferred from homology"/>
<dbReference type="EMBL" id="JADGJW010000553">
    <property type="protein sequence ID" value="KAJ3215303.1"/>
    <property type="molecule type" value="Genomic_DNA"/>
</dbReference>
<evidence type="ECO:0000256" key="2">
    <source>
        <dbReference type="ARBA" id="ARBA00008333"/>
    </source>
</evidence>
<feature type="transmembrane region" description="Helical" evidence="7">
    <location>
        <begin position="56"/>
        <end position="79"/>
    </location>
</feature>
<feature type="transmembrane region" description="Helical" evidence="7">
    <location>
        <begin position="157"/>
        <end position="182"/>
    </location>
</feature>
<evidence type="ECO:0000256" key="6">
    <source>
        <dbReference type="ARBA" id="ARBA00023136"/>
    </source>
</evidence>
<evidence type="ECO:0000256" key="5">
    <source>
        <dbReference type="ARBA" id="ARBA00022989"/>
    </source>
</evidence>
<feature type="transmembrane region" description="Helical" evidence="7">
    <location>
        <begin position="91"/>
        <end position="113"/>
    </location>
</feature>
<feature type="transmembrane region" description="Helical" evidence="7">
    <location>
        <begin position="219"/>
        <end position="240"/>
    </location>
</feature>
<keyword evidence="3" id="KW-0813">Transport</keyword>
<dbReference type="InterPro" id="IPR004923">
    <property type="entry name" value="FTR1/Fip1/EfeU"/>
</dbReference>
<comment type="subcellular location">
    <subcellularLocation>
        <location evidence="1">Membrane</location>
        <topology evidence="1">Multi-pass membrane protein</topology>
    </subcellularLocation>
</comment>
<dbReference type="AlphaFoldDB" id="A0AAD5TXN2"/>
<feature type="transmembrane region" description="Helical" evidence="7">
    <location>
        <begin position="188"/>
        <end position="207"/>
    </location>
</feature>
<dbReference type="Pfam" id="PF03239">
    <property type="entry name" value="FTR1"/>
    <property type="match status" value="1"/>
</dbReference>
<comment type="caution">
    <text evidence="8">The sequence shown here is derived from an EMBL/GenBank/DDBJ whole genome shotgun (WGS) entry which is preliminary data.</text>
</comment>
<comment type="similarity">
    <text evidence="2">Belongs to the oxidase-dependent Fe transporter (OFeT) (TC 9.A.10.1) family.</text>
</comment>
<dbReference type="PANTHER" id="PTHR31632:SF2">
    <property type="entry name" value="PLASMA MEMBRANE IRON PERMEASE"/>
    <property type="match status" value="1"/>
</dbReference>
<reference evidence="8" key="1">
    <citation type="submission" date="2020-05" db="EMBL/GenBank/DDBJ databases">
        <title>Phylogenomic resolution of chytrid fungi.</title>
        <authorList>
            <person name="Stajich J.E."/>
            <person name="Amses K."/>
            <person name="Simmons R."/>
            <person name="Seto K."/>
            <person name="Myers J."/>
            <person name="Bonds A."/>
            <person name="Quandt C.A."/>
            <person name="Barry K."/>
            <person name="Liu P."/>
            <person name="Grigoriev I."/>
            <person name="Longcore J.E."/>
            <person name="James T.Y."/>
        </authorList>
    </citation>
    <scope>NUCLEOTIDE SEQUENCE</scope>
    <source>
        <strain evidence="8">JEL0476</strain>
    </source>
</reference>
<feature type="transmembrane region" description="Helical" evidence="7">
    <location>
        <begin position="298"/>
        <end position="321"/>
    </location>
</feature>
<dbReference type="PANTHER" id="PTHR31632">
    <property type="entry name" value="IRON TRANSPORTER FTH1"/>
    <property type="match status" value="1"/>
</dbReference>
<keyword evidence="9" id="KW-1185">Reference proteome</keyword>
<protein>
    <recommendedName>
        <fullName evidence="10">Iron permease FTR1</fullName>
    </recommendedName>
</protein>
<evidence type="ECO:0000256" key="3">
    <source>
        <dbReference type="ARBA" id="ARBA00022496"/>
    </source>
</evidence>
<gene>
    <name evidence="8" type="ORF">HK099_006431</name>
</gene>
<name>A0AAD5TXN2_9FUNG</name>
<keyword evidence="4 7" id="KW-0812">Transmembrane</keyword>
<dbReference type="GO" id="GO:0033573">
    <property type="term" value="C:high-affinity iron permease complex"/>
    <property type="evidence" value="ECO:0007669"/>
    <property type="project" value="InterPro"/>
</dbReference>
<keyword evidence="6 7" id="KW-0472">Membrane</keyword>
<keyword evidence="3" id="KW-0408">Iron</keyword>